<dbReference type="GO" id="GO:0016301">
    <property type="term" value="F:kinase activity"/>
    <property type="evidence" value="ECO:0007669"/>
    <property type="project" value="UniProtKB-KW"/>
</dbReference>
<dbReference type="EC" id="2.7.13.3" evidence="3"/>
<dbReference type="PANTHER" id="PTHR45528:SF8">
    <property type="entry name" value="HISTIDINE KINASE"/>
    <property type="match status" value="1"/>
</dbReference>
<reference evidence="17 18" key="1">
    <citation type="submission" date="2024-07" db="EMBL/GenBank/DDBJ databases">
        <title>Characterization of a bacterium isolated from hydrolysated instant sea cucumber by whole-genome sequencing and metabolomics.</title>
        <authorList>
            <person name="Luo X."/>
            <person name="Zhang Z."/>
            <person name="Zheng Z."/>
            <person name="Zhang W."/>
            <person name="Ming T."/>
            <person name="Jiao L."/>
            <person name="Su X."/>
            <person name="Kong F."/>
            <person name="Xu J."/>
        </authorList>
    </citation>
    <scope>NUCLEOTIDE SEQUENCE [LARGE SCALE GENOMIC DNA]</scope>
    <source>
        <strain evidence="17 18">XL-2024</strain>
    </source>
</reference>
<feature type="domain" description="HAMP" evidence="16">
    <location>
        <begin position="220"/>
        <end position="272"/>
    </location>
</feature>
<evidence type="ECO:0000256" key="6">
    <source>
        <dbReference type="ARBA" id="ARBA00022679"/>
    </source>
</evidence>
<dbReference type="SMART" id="SM00388">
    <property type="entry name" value="HisKA"/>
    <property type="match status" value="1"/>
</dbReference>
<dbReference type="RefSeq" id="WP_368635252.1">
    <property type="nucleotide sequence ID" value="NZ_JBFRHK010000002.1"/>
</dbReference>
<evidence type="ECO:0000256" key="13">
    <source>
        <dbReference type="ARBA" id="ARBA00023136"/>
    </source>
</evidence>
<keyword evidence="5" id="KW-0597">Phosphoprotein</keyword>
<comment type="subcellular location">
    <subcellularLocation>
        <location evidence="2">Cell membrane</location>
        <topology evidence="2">Multi-pass membrane protein</topology>
    </subcellularLocation>
</comment>
<dbReference type="SUPFAM" id="SSF47384">
    <property type="entry name" value="Homodimeric domain of signal transducing histidine kinase"/>
    <property type="match status" value="1"/>
</dbReference>
<dbReference type="InterPro" id="IPR003661">
    <property type="entry name" value="HisK_dim/P_dom"/>
</dbReference>
<evidence type="ECO:0000256" key="12">
    <source>
        <dbReference type="ARBA" id="ARBA00023012"/>
    </source>
</evidence>
<dbReference type="InterPro" id="IPR036890">
    <property type="entry name" value="HATPase_C_sf"/>
</dbReference>
<evidence type="ECO:0000313" key="17">
    <source>
        <dbReference type="EMBL" id="MEX3744230.1"/>
    </source>
</evidence>
<dbReference type="Proteomes" id="UP001558534">
    <property type="component" value="Unassembled WGS sequence"/>
</dbReference>
<evidence type="ECO:0000259" key="16">
    <source>
        <dbReference type="PROSITE" id="PS50885"/>
    </source>
</evidence>
<dbReference type="SMART" id="SM00304">
    <property type="entry name" value="HAMP"/>
    <property type="match status" value="1"/>
</dbReference>
<dbReference type="Gene3D" id="1.10.287.130">
    <property type="match status" value="1"/>
</dbReference>
<keyword evidence="4" id="KW-1003">Cell membrane</keyword>
<keyword evidence="12" id="KW-0902">Two-component regulatory system</keyword>
<dbReference type="InterPro" id="IPR003660">
    <property type="entry name" value="HAMP_dom"/>
</dbReference>
<evidence type="ECO:0000256" key="4">
    <source>
        <dbReference type="ARBA" id="ARBA00022475"/>
    </source>
</evidence>
<dbReference type="PROSITE" id="PS50109">
    <property type="entry name" value="HIS_KIN"/>
    <property type="match status" value="1"/>
</dbReference>
<accession>A0ABV3VTL5</accession>
<keyword evidence="10" id="KW-0067">ATP-binding</keyword>
<evidence type="ECO:0000256" key="14">
    <source>
        <dbReference type="SAM" id="Phobius"/>
    </source>
</evidence>
<evidence type="ECO:0000259" key="15">
    <source>
        <dbReference type="PROSITE" id="PS50109"/>
    </source>
</evidence>
<keyword evidence="13 14" id="KW-0472">Membrane</keyword>
<dbReference type="PRINTS" id="PR00344">
    <property type="entry name" value="BCTRLSENSOR"/>
</dbReference>
<evidence type="ECO:0000256" key="9">
    <source>
        <dbReference type="ARBA" id="ARBA00022777"/>
    </source>
</evidence>
<dbReference type="CDD" id="cd06225">
    <property type="entry name" value="HAMP"/>
    <property type="match status" value="1"/>
</dbReference>
<dbReference type="SUPFAM" id="SSF55874">
    <property type="entry name" value="ATPase domain of HSP90 chaperone/DNA topoisomerase II/histidine kinase"/>
    <property type="match status" value="1"/>
</dbReference>
<dbReference type="PANTHER" id="PTHR45528">
    <property type="entry name" value="SENSOR HISTIDINE KINASE CPXA"/>
    <property type="match status" value="1"/>
</dbReference>
<gene>
    <name evidence="17" type="ORF">AB1300_03705</name>
</gene>
<dbReference type="InterPro" id="IPR004358">
    <property type="entry name" value="Sig_transdc_His_kin-like_C"/>
</dbReference>
<dbReference type="Pfam" id="PF00672">
    <property type="entry name" value="HAMP"/>
    <property type="match status" value="1"/>
</dbReference>
<evidence type="ECO:0000256" key="3">
    <source>
        <dbReference type="ARBA" id="ARBA00012438"/>
    </source>
</evidence>
<dbReference type="CDD" id="cd00082">
    <property type="entry name" value="HisKA"/>
    <property type="match status" value="1"/>
</dbReference>
<evidence type="ECO:0000256" key="8">
    <source>
        <dbReference type="ARBA" id="ARBA00022741"/>
    </source>
</evidence>
<keyword evidence="8" id="KW-0547">Nucleotide-binding</keyword>
<evidence type="ECO:0000256" key="5">
    <source>
        <dbReference type="ARBA" id="ARBA00022553"/>
    </source>
</evidence>
<dbReference type="Pfam" id="PF00512">
    <property type="entry name" value="HisKA"/>
    <property type="match status" value="1"/>
</dbReference>
<evidence type="ECO:0000256" key="10">
    <source>
        <dbReference type="ARBA" id="ARBA00022840"/>
    </source>
</evidence>
<proteinExistence type="predicted"/>
<sequence>MRKIIKPFNYLLNKLKMLIVTAITKVRQSIRIQLLTTFILCAFLGLLVARFTVPYVGNPTPTIDYSGDIQQINFQAKQAADLAVSENSVETILQMIEVENEKLKSTERALKVLVTDEHGKVLYKTKQAEEEQIDVHNKIRQVMDFAINNPLYNFNYDIPTVKQSHKEIIAFNPITIEDKNLYLFVSGIPTGVLITSITEGPFPVLIGLAFFALSFFYLTKRKMKQIESLAEGVKEIAKGDLTYRIEKKGIDEIALLTENVNHMAEAIMTNIEMERRIEKQKNELITNVSHDLRTPLTSIMGYLRLLSDERYDTKEQYDEYLKIAFSKSEQLKNLIDDLFEYTKLTNESIVLVKQEVCINELLDQLIEELIPQAEENHRSFIKNFSEERIFTTVDSEKIVRVFDNLLMNAIKYSTGDGKIFVSLERQEGNVRICVANESDEFTSEELMNLFERFYKKDQSRTSVAEGSGLGLAIAKSIVELHGGKIDAKYADHLLKFFIELPVTPAE</sequence>
<comment type="caution">
    <text evidence="17">The sequence shown here is derived from an EMBL/GenBank/DDBJ whole genome shotgun (WGS) entry which is preliminary data.</text>
</comment>
<keyword evidence="18" id="KW-1185">Reference proteome</keyword>
<comment type="catalytic activity">
    <reaction evidence="1">
        <text>ATP + protein L-histidine = ADP + protein N-phospho-L-histidine.</text>
        <dbReference type="EC" id="2.7.13.3"/>
    </reaction>
</comment>
<dbReference type="CDD" id="cd00075">
    <property type="entry name" value="HATPase"/>
    <property type="match status" value="1"/>
</dbReference>
<evidence type="ECO:0000313" key="18">
    <source>
        <dbReference type="Proteomes" id="UP001558534"/>
    </source>
</evidence>
<evidence type="ECO:0000256" key="11">
    <source>
        <dbReference type="ARBA" id="ARBA00022989"/>
    </source>
</evidence>
<name>A0ABV3VTL5_9BACI</name>
<evidence type="ECO:0000256" key="1">
    <source>
        <dbReference type="ARBA" id="ARBA00000085"/>
    </source>
</evidence>
<dbReference type="InterPro" id="IPR050398">
    <property type="entry name" value="HssS/ArlS-like"/>
</dbReference>
<keyword evidence="9 17" id="KW-0418">Kinase</keyword>
<dbReference type="SUPFAM" id="SSF158472">
    <property type="entry name" value="HAMP domain-like"/>
    <property type="match status" value="1"/>
</dbReference>
<dbReference type="InterPro" id="IPR003594">
    <property type="entry name" value="HATPase_dom"/>
</dbReference>
<dbReference type="InterPro" id="IPR036097">
    <property type="entry name" value="HisK_dim/P_sf"/>
</dbReference>
<feature type="domain" description="Histidine kinase" evidence="15">
    <location>
        <begin position="287"/>
        <end position="504"/>
    </location>
</feature>
<dbReference type="SMART" id="SM00387">
    <property type="entry name" value="HATPase_c"/>
    <property type="match status" value="1"/>
</dbReference>
<protein>
    <recommendedName>
        <fullName evidence="3">histidine kinase</fullName>
        <ecNumber evidence="3">2.7.13.3</ecNumber>
    </recommendedName>
</protein>
<dbReference type="PROSITE" id="PS50885">
    <property type="entry name" value="HAMP"/>
    <property type="match status" value="1"/>
</dbReference>
<feature type="transmembrane region" description="Helical" evidence="14">
    <location>
        <begin position="200"/>
        <end position="218"/>
    </location>
</feature>
<organism evidence="17 18">
    <name type="scientific">Lysinibacillus xylanilyticus</name>
    <dbReference type="NCBI Taxonomy" id="582475"/>
    <lineage>
        <taxon>Bacteria</taxon>
        <taxon>Bacillati</taxon>
        <taxon>Bacillota</taxon>
        <taxon>Bacilli</taxon>
        <taxon>Bacillales</taxon>
        <taxon>Bacillaceae</taxon>
        <taxon>Lysinibacillus</taxon>
    </lineage>
</organism>
<keyword evidence="7 14" id="KW-0812">Transmembrane</keyword>
<keyword evidence="6" id="KW-0808">Transferase</keyword>
<keyword evidence="11 14" id="KW-1133">Transmembrane helix</keyword>
<dbReference type="Gene3D" id="6.10.340.10">
    <property type="match status" value="1"/>
</dbReference>
<evidence type="ECO:0000256" key="2">
    <source>
        <dbReference type="ARBA" id="ARBA00004651"/>
    </source>
</evidence>
<dbReference type="EMBL" id="JBFRHK010000002">
    <property type="protein sequence ID" value="MEX3744230.1"/>
    <property type="molecule type" value="Genomic_DNA"/>
</dbReference>
<evidence type="ECO:0000256" key="7">
    <source>
        <dbReference type="ARBA" id="ARBA00022692"/>
    </source>
</evidence>
<dbReference type="Gene3D" id="3.30.565.10">
    <property type="entry name" value="Histidine kinase-like ATPase, C-terminal domain"/>
    <property type="match status" value="1"/>
</dbReference>
<dbReference type="InterPro" id="IPR005467">
    <property type="entry name" value="His_kinase_dom"/>
</dbReference>
<dbReference type="Pfam" id="PF02518">
    <property type="entry name" value="HATPase_c"/>
    <property type="match status" value="1"/>
</dbReference>